<feature type="transmembrane region" description="Helical" evidence="1">
    <location>
        <begin position="234"/>
        <end position="261"/>
    </location>
</feature>
<evidence type="ECO:0000256" key="1">
    <source>
        <dbReference type="SAM" id="Phobius"/>
    </source>
</evidence>
<keyword evidence="1" id="KW-0812">Transmembrane</keyword>
<feature type="transmembrane region" description="Helical" evidence="1">
    <location>
        <begin position="185"/>
        <end position="205"/>
    </location>
</feature>
<name>A0A7U4E9N1_MYCPK</name>
<dbReference type="KEGG" id="mpf:MPUT_0336"/>
<feature type="transmembrane region" description="Helical" evidence="1">
    <location>
        <begin position="441"/>
        <end position="463"/>
    </location>
</feature>
<dbReference type="EMBL" id="CP003021">
    <property type="protein sequence ID" value="AEM68714.1"/>
    <property type="molecule type" value="Genomic_DNA"/>
</dbReference>
<feature type="transmembrane region" description="Helical" evidence="1">
    <location>
        <begin position="371"/>
        <end position="390"/>
    </location>
</feature>
<accession>A0A7U4E9N1</accession>
<dbReference type="NCBIfam" id="NF045937">
    <property type="entry name" value="MSC_0624_12TM"/>
    <property type="match status" value="1"/>
</dbReference>
<organism evidence="2 3">
    <name type="scientific">Mycoplasma putrefaciens (strain ATCC 15718 / NCTC 10155 / C30 KS-1 / KS-1)</name>
    <dbReference type="NCBI Taxonomy" id="743965"/>
    <lineage>
        <taxon>Bacteria</taxon>
        <taxon>Bacillati</taxon>
        <taxon>Mycoplasmatota</taxon>
        <taxon>Mollicutes</taxon>
        <taxon>Mycoplasmataceae</taxon>
        <taxon>Mycoplasma</taxon>
    </lineage>
</organism>
<feature type="transmembrane region" description="Helical" evidence="1">
    <location>
        <begin position="144"/>
        <end position="165"/>
    </location>
</feature>
<dbReference type="Proteomes" id="UP000008907">
    <property type="component" value="Chromosome"/>
</dbReference>
<feature type="transmembrane region" description="Helical" evidence="1">
    <location>
        <begin position="313"/>
        <end position="332"/>
    </location>
</feature>
<gene>
    <name evidence="2" type="ordered locus">MPUT_0336</name>
</gene>
<feature type="transmembrane region" description="Helical" evidence="1">
    <location>
        <begin position="402"/>
        <end position="421"/>
    </location>
</feature>
<feature type="transmembrane region" description="Helical" evidence="1">
    <location>
        <begin position="77"/>
        <end position="94"/>
    </location>
</feature>
<dbReference type="RefSeq" id="WP_014035070.1">
    <property type="nucleotide sequence ID" value="NC_015946.1"/>
</dbReference>
<feature type="transmembrane region" description="Helical" evidence="1">
    <location>
        <begin position="115"/>
        <end position="132"/>
    </location>
</feature>
<evidence type="ECO:0000313" key="3">
    <source>
        <dbReference type="Proteomes" id="UP000008907"/>
    </source>
</evidence>
<dbReference type="AlphaFoldDB" id="A0A7U4E9N1"/>
<evidence type="ECO:0000313" key="2">
    <source>
        <dbReference type="EMBL" id="AEM68714.1"/>
    </source>
</evidence>
<sequence>MINSSIKLTDKKSYNQITSLVLEKQKNKIITIYKLVSLLLFFITLGLFLFLINYALFYEQTLLLIAFNFSTDAFQEANWGFIFRLAILGFLYLYGFKNAYLNIYQNKTHIKLYSIWFSLYLLTSLSGFILFFTYKHTNVNQVFYLLYSLIPLLLIDISYVIFSFYTKRKTNPLIYANKKLLIIDLLSRVSLVAITFLFFGLWISASIETSSMIINNSFYDSIYKIFKFKGFLNFLIIIASFLVLGLLLIGLKIYTIFAIIYKQIDTTNLKNKFDYYLTGLAVIILWLISLVPIKIEPTHTRFTTDDKFDYLNLLFSLFNVVILIAFVYLQYFKKHKLITNKLVVNNYLISYLWIIWVVFMISNFLTDQVQVSLINLIINIVLTIISFALHYHKNKFSSYSNALLIVINLQILFIVGLIYGLNHILLSNHNKSLYILDTRLTINQIISIVIVLVQTSYYLYYLINSVISINQIKKIDI</sequence>
<feature type="transmembrane region" description="Helical" evidence="1">
    <location>
        <begin position="35"/>
        <end position="57"/>
    </location>
</feature>
<feature type="transmembrane region" description="Helical" evidence="1">
    <location>
        <begin position="344"/>
        <end position="365"/>
    </location>
</feature>
<reference evidence="2 3" key="1">
    <citation type="journal article" date="2011" name="J. Bacteriol.">
        <title>Genome Sequence of Mycoplasma putrefaciens Type Strain KS1.</title>
        <authorList>
            <person name="Calcutt M.J."/>
            <person name="Foecking M.F."/>
        </authorList>
    </citation>
    <scope>NUCLEOTIDE SEQUENCE [LARGE SCALE GENOMIC DNA]</scope>
    <source>
        <strain evidence="3">ATCC 15718 / NCTC 10155 / C30 KS-1 / KS-1</strain>
    </source>
</reference>
<keyword evidence="1" id="KW-0472">Membrane</keyword>
<proteinExistence type="predicted"/>
<feature type="transmembrane region" description="Helical" evidence="1">
    <location>
        <begin position="273"/>
        <end position="293"/>
    </location>
</feature>
<protein>
    <submittedName>
        <fullName evidence="2">Uncharacterized protein</fullName>
    </submittedName>
</protein>
<keyword evidence="1" id="KW-1133">Transmembrane helix</keyword>